<feature type="non-terminal residue" evidence="1">
    <location>
        <position position="1"/>
    </location>
</feature>
<dbReference type="EMBL" id="BARW01017730">
    <property type="protein sequence ID" value="GAI90749.1"/>
    <property type="molecule type" value="Genomic_DNA"/>
</dbReference>
<reference evidence="1" key="1">
    <citation type="journal article" date="2014" name="Front. Microbiol.">
        <title>High frequency of phylogenetically diverse reductive dehalogenase-homologous genes in deep subseafloor sedimentary metagenomes.</title>
        <authorList>
            <person name="Kawai M."/>
            <person name="Futagami T."/>
            <person name="Toyoda A."/>
            <person name="Takaki Y."/>
            <person name="Nishi S."/>
            <person name="Hori S."/>
            <person name="Arai W."/>
            <person name="Tsubouchi T."/>
            <person name="Morono Y."/>
            <person name="Uchiyama I."/>
            <person name="Ito T."/>
            <person name="Fujiyama A."/>
            <person name="Inagaki F."/>
            <person name="Takami H."/>
        </authorList>
    </citation>
    <scope>NUCLEOTIDE SEQUENCE</scope>
    <source>
        <strain evidence="1">Expedition CK06-06</strain>
    </source>
</reference>
<proteinExistence type="predicted"/>
<name>X1UEH7_9ZZZZ</name>
<accession>X1UEH7</accession>
<protein>
    <submittedName>
        <fullName evidence="1">Uncharacterized protein</fullName>
    </submittedName>
</protein>
<gene>
    <name evidence="1" type="ORF">S12H4_30554</name>
</gene>
<comment type="caution">
    <text evidence="1">The sequence shown here is derived from an EMBL/GenBank/DDBJ whole genome shotgun (WGS) entry which is preliminary data.</text>
</comment>
<dbReference type="AlphaFoldDB" id="X1UEH7"/>
<sequence length="63" mass="7477">TGENHAFNFRISNVDVAKYFTLMEHSMRNDVDLMHYNCQSEEDLKRVYDKVMSNVEISMNIVF</sequence>
<organism evidence="1">
    <name type="scientific">marine sediment metagenome</name>
    <dbReference type="NCBI Taxonomy" id="412755"/>
    <lineage>
        <taxon>unclassified sequences</taxon>
        <taxon>metagenomes</taxon>
        <taxon>ecological metagenomes</taxon>
    </lineage>
</organism>
<evidence type="ECO:0000313" key="1">
    <source>
        <dbReference type="EMBL" id="GAI90749.1"/>
    </source>
</evidence>